<feature type="region of interest" description="Disordered" evidence="1">
    <location>
        <begin position="128"/>
        <end position="436"/>
    </location>
</feature>
<feature type="compositionally biased region" description="Polar residues" evidence="1">
    <location>
        <begin position="149"/>
        <end position="165"/>
    </location>
</feature>
<reference evidence="2" key="1">
    <citation type="submission" date="2014-11" db="EMBL/GenBank/DDBJ databases">
        <authorList>
            <person name="Otto D Thomas"/>
            <person name="Naeem Raeece"/>
        </authorList>
    </citation>
    <scope>NUCLEOTIDE SEQUENCE</scope>
</reference>
<feature type="compositionally biased region" description="Low complexity" evidence="1">
    <location>
        <begin position="52"/>
        <end position="61"/>
    </location>
</feature>
<evidence type="ECO:0000313" key="2">
    <source>
        <dbReference type="EMBL" id="CEM53324.1"/>
    </source>
</evidence>
<feature type="compositionally biased region" description="Low complexity" evidence="1">
    <location>
        <begin position="185"/>
        <end position="205"/>
    </location>
</feature>
<feature type="compositionally biased region" description="Low complexity" evidence="1">
    <location>
        <begin position="219"/>
        <end position="248"/>
    </location>
</feature>
<feature type="compositionally biased region" description="Basic and acidic residues" evidence="1">
    <location>
        <begin position="264"/>
        <end position="273"/>
    </location>
</feature>
<feature type="region of interest" description="Disordered" evidence="1">
    <location>
        <begin position="30"/>
        <end position="62"/>
    </location>
</feature>
<protein>
    <submittedName>
        <fullName evidence="2">Uncharacterized protein</fullName>
    </submittedName>
</protein>
<organism evidence="2">
    <name type="scientific">Chromera velia CCMP2878</name>
    <dbReference type="NCBI Taxonomy" id="1169474"/>
    <lineage>
        <taxon>Eukaryota</taxon>
        <taxon>Sar</taxon>
        <taxon>Alveolata</taxon>
        <taxon>Colpodellida</taxon>
        <taxon>Chromeraceae</taxon>
        <taxon>Chromera</taxon>
    </lineage>
</organism>
<dbReference type="AlphaFoldDB" id="A0A0G4I8I9"/>
<feature type="compositionally biased region" description="Low complexity" evidence="1">
    <location>
        <begin position="347"/>
        <end position="358"/>
    </location>
</feature>
<name>A0A0G4I8I9_9ALVE</name>
<gene>
    <name evidence="2" type="ORF">Cvel_11881</name>
</gene>
<dbReference type="VEuPathDB" id="CryptoDB:Cvel_11881"/>
<feature type="compositionally biased region" description="Basic and acidic residues" evidence="1">
    <location>
        <begin position="30"/>
        <end position="44"/>
    </location>
</feature>
<accession>A0A0G4I8I9</accession>
<sequence length="436" mass="47124">MLDSVSTAVSLSGDRSPVFFEGNFFDFPLHDGGRGEGEGRDGRLPHRPLHHPPNANANARHQFAPPPTLQDALLRHFALDDDAHPEAEGDGGDFFHNLPHPVVPSRLPLDTQIPVQHINLPPLPVEAEGSAARDRNGDAPGEGEGPLLSLTTQMPFQLGSCSRSRIMSRRENHRKRIEAAVREGQQPTARPPQQQQRRPAQQQAAEGITRNAVDPDPPHTAASPPAPTRTTPAPLTLAGAREGSASDRAGGRRLGLRLALPSRVELDEGRAEDEGAESEGQQEERETVCCSVQRGRGEDEATEVDDGVPFFCSPEPHGGERRKDGRRRNREEGEAEEPTPSRSPSIATTATKATETEASPGEKTQSVEEELSEVVWGFGGEEEEETAAKKTNNSQKQTQRERKGGRGLSLFPCLPSSSSSSSFTSSTSTMTPMDAE</sequence>
<evidence type="ECO:0000256" key="1">
    <source>
        <dbReference type="SAM" id="MobiDB-lite"/>
    </source>
</evidence>
<dbReference type="EMBL" id="CDMZ01005632">
    <property type="protein sequence ID" value="CEM53324.1"/>
    <property type="molecule type" value="Genomic_DNA"/>
</dbReference>
<feature type="compositionally biased region" description="Low complexity" evidence="1">
    <location>
        <begin position="416"/>
        <end position="429"/>
    </location>
</feature>
<proteinExistence type="predicted"/>